<evidence type="ECO:0000259" key="15">
    <source>
        <dbReference type="Pfam" id="PF07479"/>
    </source>
</evidence>
<dbReference type="GO" id="GO:0051287">
    <property type="term" value="F:NAD binding"/>
    <property type="evidence" value="ECO:0007669"/>
    <property type="project" value="InterPro"/>
</dbReference>
<evidence type="ECO:0000256" key="1">
    <source>
        <dbReference type="ARBA" id="ARBA00011009"/>
    </source>
</evidence>
<feature type="binding site" evidence="7">
    <location>
        <position position="114"/>
    </location>
    <ligand>
        <name>NADPH</name>
        <dbReference type="ChEBI" id="CHEBI:57783"/>
    </ligand>
</feature>
<feature type="binding site" evidence="10">
    <location>
        <position position="262"/>
    </location>
    <ligand>
        <name>NAD(+)</name>
        <dbReference type="ChEBI" id="CHEBI:57540"/>
    </ligand>
</feature>
<feature type="binding site" evidence="9">
    <location>
        <position position="114"/>
    </location>
    <ligand>
        <name>substrate</name>
    </ligand>
</feature>
<dbReference type="GO" id="GO:0141153">
    <property type="term" value="F:glycerol-3-phosphate dehydrogenase (NADP+) activity"/>
    <property type="evidence" value="ECO:0007669"/>
    <property type="project" value="RHEA"/>
</dbReference>
<keyword evidence="6 7" id="KW-1208">Phospholipid metabolism</keyword>
<name>A0A2M7Z612_9BACT</name>
<feature type="binding site" evidence="7">
    <location>
        <position position="114"/>
    </location>
    <ligand>
        <name>sn-glycerol 3-phosphate</name>
        <dbReference type="ChEBI" id="CHEBI:57597"/>
    </ligand>
</feature>
<dbReference type="GO" id="GO:0046168">
    <property type="term" value="P:glycerol-3-phosphate catabolic process"/>
    <property type="evidence" value="ECO:0007669"/>
    <property type="project" value="InterPro"/>
</dbReference>
<feature type="binding site" evidence="7">
    <location>
        <position position="262"/>
    </location>
    <ligand>
        <name>sn-glycerol 3-phosphate</name>
        <dbReference type="ChEBI" id="CHEBI:57597"/>
    </ligand>
</feature>
<feature type="binding site" evidence="7">
    <location>
        <position position="198"/>
    </location>
    <ligand>
        <name>sn-glycerol 3-phosphate</name>
        <dbReference type="ChEBI" id="CHEBI:57597"/>
    </ligand>
</feature>
<comment type="function">
    <text evidence="7">Catalyzes the reduction of the glycolytic intermediate dihydroxyacetone phosphate (DHAP) to sn-glycerol 3-phosphate (G3P), the key precursor for phospholipid synthesis.</text>
</comment>
<dbReference type="InterPro" id="IPR036291">
    <property type="entry name" value="NAD(P)-bd_dom_sf"/>
</dbReference>
<evidence type="ECO:0000256" key="7">
    <source>
        <dbReference type="HAMAP-Rule" id="MF_00394"/>
    </source>
</evidence>
<dbReference type="SUPFAM" id="SSF48179">
    <property type="entry name" value="6-phosphogluconate dehydrogenase C-terminal domain-like"/>
    <property type="match status" value="1"/>
</dbReference>
<feature type="binding site" evidence="7">
    <location>
        <position position="262"/>
    </location>
    <ligand>
        <name>NADPH</name>
        <dbReference type="ChEBI" id="CHEBI:57783"/>
    </ligand>
</feature>
<evidence type="ECO:0000256" key="6">
    <source>
        <dbReference type="ARBA" id="ARBA00023264"/>
    </source>
</evidence>
<dbReference type="EC" id="1.1.1.94" evidence="7"/>
<feature type="binding site" evidence="7">
    <location>
        <position position="288"/>
    </location>
    <ligand>
        <name>NADPH</name>
        <dbReference type="ChEBI" id="CHEBI:57783"/>
    </ligand>
</feature>
<dbReference type="InterPro" id="IPR006109">
    <property type="entry name" value="G3P_DH_NAD-dep_C"/>
</dbReference>
<evidence type="ECO:0000259" key="14">
    <source>
        <dbReference type="Pfam" id="PF01210"/>
    </source>
</evidence>
<feature type="binding site" evidence="10">
    <location>
        <position position="147"/>
    </location>
    <ligand>
        <name>NAD(+)</name>
        <dbReference type="ChEBI" id="CHEBI:57540"/>
    </ligand>
</feature>
<feature type="domain" description="Glycerol-3-phosphate dehydrogenase NAD-dependent C-terminal" evidence="15">
    <location>
        <begin position="187"/>
        <end position="324"/>
    </location>
</feature>
<dbReference type="InterPro" id="IPR013328">
    <property type="entry name" value="6PGD_dom2"/>
</dbReference>
<feature type="binding site" evidence="7">
    <location>
        <position position="57"/>
    </location>
    <ligand>
        <name>NADPH</name>
        <dbReference type="ChEBI" id="CHEBI:57783"/>
    </ligand>
</feature>
<dbReference type="HAMAP" id="MF_00394">
    <property type="entry name" value="NAD_Glyc3P_dehydrog"/>
    <property type="match status" value="1"/>
</dbReference>
<dbReference type="PANTHER" id="PTHR11728">
    <property type="entry name" value="GLYCEROL-3-PHOSPHATE DEHYDROGENASE"/>
    <property type="match status" value="1"/>
</dbReference>
<keyword evidence="7" id="KW-0963">Cytoplasm</keyword>
<keyword evidence="7" id="KW-0521">NADP</keyword>
<feature type="signal peptide" evidence="13">
    <location>
        <begin position="1"/>
        <end position="23"/>
    </location>
</feature>
<evidence type="ECO:0000256" key="9">
    <source>
        <dbReference type="PIRSR" id="PIRSR000114-2"/>
    </source>
</evidence>
<evidence type="ECO:0000256" key="13">
    <source>
        <dbReference type="SAM" id="SignalP"/>
    </source>
</evidence>
<dbReference type="PRINTS" id="PR00077">
    <property type="entry name" value="GPDHDRGNASE"/>
</dbReference>
<dbReference type="PANTHER" id="PTHR11728:SF1">
    <property type="entry name" value="GLYCEROL-3-PHOSPHATE DEHYDROGENASE [NAD(+)] 2, CHLOROPLASTIC"/>
    <property type="match status" value="1"/>
</dbReference>
<dbReference type="GO" id="GO:0005829">
    <property type="term" value="C:cytosol"/>
    <property type="evidence" value="ECO:0007669"/>
    <property type="project" value="TreeGrafter"/>
</dbReference>
<organism evidence="16 17">
    <name type="scientific">Candidatus Magasanikbacteria bacterium CG_4_9_14_3_um_filter_32_9</name>
    <dbReference type="NCBI Taxonomy" id="1974644"/>
    <lineage>
        <taxon>Bacteria</taxon>
        <taxon>Candidatus Magasanikiibacteriota</taxon>
    </lineage>
</organism>
<feature type="binding site" evidence="9">
    <location>
        <begin position="262"/>
        <end position="263"/>
    </location>
    <ligand>
        <name>substrate</name>
    </ligand>
</feature>
<dbReference type="GO" id="GO:0046167">
    <property type="term" value="P:glycerol-3-phosphate biosynthetic process"/>
    <property type="evidence" value="ECO:0007669"/>
    <property type="project" value="UniProtKB-UniRule"/>
</dbReference>
<feature type="binding site" evidence="7">
    <location>
        <position position="147"/>
    </location>
    <ligand>
        <name>NADPH</name>
        <dbReference type="ChEBI" id="CHEBI:57783"/>
    </ligand>
</feature>
<feature type="active site" description="Proton acceptor" evidence="7 8">
    <location>
        <position position="198"/>
    </location>
</feature>
<evidence type="ECO:0000313" key="16">
    <source>
        <dbReference type="EMBL" id="PJA89557.1"/>
    </source>
</evidence>
<dbReference type="GO" id="GO:0141152">
    <property type="term" value="F:glycerol-3-phosphate dehydrogenase (NAD+) activity"/>
    <property type="evidence" value="ECO:0007669"/>
    <property type="project" value="RHEA"/>
</dbReference>
<keyword evidence="2 7" id="KW-0444">Lipid biosynthesis</keyword>
<evidence type="ECO:0000256" key="3">
    <source>
        <dbReference type="ARBA" id="ARBA00023002"/>
    </source>
</evidence>
<dbReference type="NCBIfam" id="NF000942">
    <property type="entry name" value="PRK00094.1-4"/>
    <property type="match status" value="1"/>
</dbReference>
<sequence length="336" mass="36434">MVLIMKNKTVAVMGAGNMGTALAQVIASNGFSVNIWNWEGEQEPLNQITSYQENKKYLKGVKLSKNITAHKELEKAVSGVKIVILALPTFCILENFTRILPFLNKNSIVVDSSKGVCPETFKLIPNLIESNKDFKGKIVTISGPAVAGQMAQNNYTFMNIASNNKKAIEEVCAVLQNEYVKLYPTTDIVGVELGGFTKNVYSIILGVCDGLDLGGNIKAIFVTLALEEMAKLNKVFGGNNESIYGFSGIGDLITTGFSKEGRNRSFGEALGKGLSPNYALKSVGQTVEGISATKALLIIRKEKKIELPLAELVSKCIKTTGKIQQKKLIDGFLKKV</sequence>
<dbReference type="InterPro" id="IPR008927">
    <property type="entry name" value="6-PGluconate_DH-like_C_sf"/>
</dbReference>
<comment type="catalytic activity">
    <reaction evidence="7">
        <text>sn-glycerol 3-phosphate + NAD(+) = dihydroxyacetone phosphate + NADH + H(+)</text>
        <dbReference type="Rhea" id="RHEA:11092"/>
        <dbReference type="ChEBI" id="CHEBI:15378"/>
        <dbReference type="ChEBI" id="CHEBI:57540"/>
        <dbReference type="ChEBI" id="CHEBI:57597"/>
        <dbReference type="ChEBI" id="CHEBI:57642"/>
        <dbReference type="ChEBI" id="CHEBI:57945"/>
        <dbReference type="EC" id="1.1.1.94"/>
    </reaction>
</comment>
<dbReference type="GO" id="GO:0008654">
    <property type="term" value="P:phospholipid biosynthetic process"/>
    <property type="evidence" value="ECO:0007669"/>
    <property type="project" value="UniProtKB-KW"/>
</dbReference>
<evidence type="ECO:0000256" key="10">
    <source>
        <dbReference type="PIRSR" id="PIRSR000114-3"/>
    </source>
</evidence>
<keyword evidence="4 7" id="KW-0443">Lipid metabolism</keyword>
<keyword evidence="3 7" id="KW-0560">Oxidoreductase</keyword>
<keyword evidence="5 7" id="KW-0594">Phospholipid biosynthesis</keyword>
<evidence type="ECO:0000256" key="12">
    <source>
        <dbReference type="RuleBase" id="RU000439"/>
    </source>
</evidence>
<keyword evidence="7" id="KW-0547">Nucleotide-binding</keyword>
<feature type="binding site" evidence="7">
    <location>
        <position position="263"/>
    </location>
    <ligand>
        <name>sn-glycerol 3-phosphate</name>
        <dbReference type="ChEBI" id="CHEBI:57597"/>
    </ligand>
</feature>
<keyword evidence="7 10" id="KW-0520">NAD</keyword>
<feature type="binding site" evidence="7">
    <location>
        <position position="251"/>
    </location>
    <ligand>
        <name>sn-glycerol 3-phosphate</name>
        <dbReference type="ChEBI" id="CHEBI:57597"/>
    </ligand>
</feature>
<evidence type="ECO:0000256" key="2">
    <source>
        <dbReference type="ARBA" id="ARBA00022516"/>
    </source>
</evidence>
<dbReference type="AlphaFoldDB" id="A0A2M7Z612"/>
<proteinExistence type="inferred from homology"/>
<gene>
    <name evidence="7" type="primary">gpsA</name>
    <name evidence="16" type="ORF">CO137_03640</name>
</gene>
<dbReference type="SUPFAM" id="SSF51735">
    <property type="entry name" value="NAD(P)-binding Rossmann-fold domains"/>
    <property type="match status" value="1"/>
</dbReference>
<reference evidence="17" key="1">
    <citation type="submission" date="2017-09" db="EMBL/GenBank/DDBJ databases">
        <title>Depth-based differentiation of microbial function through sediment-hosted aquifers and enrichment of novel symbionts in the deep terrestrial subsurface.</title>
        <authorList>
            <person name="Probst A.J."/>
            <person name="Ladd B."/>
            <person name="Jarett J.K."/>
            <person name="Geller-Mcgrath D.E."/>
            <person name="Sieber C.M.K."/>
            <person name="Emerson J.B."/>
            <person name="Anantharaman K."/>
            <person name="Thomas B.C."/>
            <person name="Malmstrom R."/>
            <person name="Stieglmeier M."/>
            <person name="Klingl A."/>
            <person name="Woyke T."/>
            <person name="Ryan C.M."/>
            <person name="Banfield J.F."/>
        </authorList>
    </citation>
    <scope>NUCLEOTIDE SEQUENCE [LARGE SCALE GENOMIC DNA]</scope>
</reference>
<evidence type="ECO:0000256" key="4">
    <source>
        <dbReference type="ARBA" id="ARBA00023098"/>
    </source>
</evidence>
<dbReference type="Pfam" id="PF01210">
    <property type="entry name" value="NAD_Gly3P_dh_N"/>
    <property type="match status" value="1"/>
</dbReference>
<dbReference type="GO" id="GO:0005975">
    <property type="term" value="P:carbohydrate metabolic process"/>
    <property type="evidence" value="ECO:0007669"/>
    <property type="project" value="InterPro"/>
</dbReference>
<dbReference type="Gene3D" id="1.10.1040.10">
    <property type="entry name" value="N-(1-d-carboxylethyl)-l-norvaline Dehydrogenase, domain 2"/>
    <property type="match status" value="1"/>
</dbReference>
<keyword evidence="13" id="KW-0732">Signal</keyword>
<dbReference type="PIRSF" id="PIRSF000114">
    <property type="entry name" value="Glycerol-3-P_dh"/>
    <property type="match status" value="1"/>
</dbReference>
<accession>A0A2M7Z612</accession>
<feature type="binding site" evidence="7">
    <location>
        <position position="143"/>
    </location>
    <ligand>
        <name>sn-glycerol 3-phosphate</name>
        <dbReference type="ChEBI" id="CHEBI:57597"/>
    </ligand>
</feature>
<comment type="caution">
    <text evidence="16">The sequence shown here is derived from an EMBL/GenBank/DDBJ whole genome shotgun (WGS) entry which is preliminary data.</text>
</comment>
<comment type="pathway">
    <text evidence="7">Membrane lipid metabolism; glycerophospholipid metabolism.</text>
</comment>
<dbReference type="Pfam" id="PF07479">
    <property type="entry name" value="NAD_Gly3P_dh_C"/>
    <property type="match status" value="1"/>
</dbReference>
<dbReference type="InterPro" id="IPR006168">
    <property type="entry name" value="G3P_DH_NAD-dep"/>
</dbReference>
<evidence type="ECO:0000256" key="11">
    <source>
        <dbReference type="RuleBase" id="RU000437"/>
    </source>
</evidence>
<evidence type="ECO:0000256" key="5">
    <source>
        <dbReference type="ARBA" id="ARBA00023209"/>
    </source>
</evidence>
<dbReference type="NCBIfam" id="NF000940">
    <property type="entry name" value="PRK00094.1-2"/>
    <property type="match status" value="1"/>
</dbReference>
<feature type="chain" id="PRO_5014611179" description="Glycerol-3-phosphate dehydrogenase [NAD(P)+]" evidence="13">
    <location>
        <begin position="24"/>
        <end position="336"/>
    </location>
</feature>
<comment type="catalytic activity">
    <reaction evidence="7 12">
        <text>sn-glycerol 3-phosphate + NADP(+) = dihydroxyacetone phosphate + NADPH + H(+)</text>
        <dbReference type="Rhea" id="RHEA:11096"/>
        <dbReference type="ChEBI" id="CHEBI:15378"/>
        <dbReference type="ChEBI" id="CHEBI:57597"/>
        <dbReference type="ChEBI" id="CHEBI:57642"/>
        <dbReference type="ChEBI" id="CHEBI:57783"/>
        <dbReference type="ChEBI" id="CHEBI:58349"/>
        <dbReference type="EC" id="1.1.1.94"/>
    </reaction>
</comment>
<dbReference type="InterPro" id="IPR011128">
    <property type="entry name" value="G3P_DH_NAD-dep_N"/>
</dbReference>
<feature type="domain" description="Glycerol-3-phosphate dehydrogenase NAD-dependent N-terminal" evidence="14">
    <location>
        <begin position="10"/>
        <end position="167"/>
    </location>
</feature>
<dbReference type="Proteomes" id="UP000230843">
    <property type="component" value="Unassembled WGS sequence"/>
</dbReference>
<dbReference type="EMBL" id="PFVJ01000078">
    <property type="protein sequence ID" value="PJA89557.1"/>
    <property type="molecule type" value="Genomic_DNA"/>
</dbReference>
<feature type="binding site" evidence="10">
    <location>
        <begin position="14"/>
        <end position="19"/>
    </location>
    <ligand>
        <name>NAD(+)</name>
        <dbReference type="ChEBI" id="CHEBI:57540"/>
    </ligand>
</feature>
<evidence type="ECO:0000313" key="17">
    <source>
        <dbReference type="Proteomes" id="UP000230843"/>
    </source>
</evidence>
<comment type="caution">
    <text evidence="7">Lacks conserved residue(s) required for the propagation of feature annotation.</text>
</comment>
<comment type="subcellular location">
    <subcellularLocation>
        <location evidence="7">Cytoplasm</location>
    </subcellularLocation>
</comment>
<dbReference type="UniPathway" id="UPA00940"/>
<protein>
    <recommendedName>
        <fullName evidence="7">Glycerol-3-phosphate dehydrogenase [NAD(P)+]</fullName>
        <ecNumber evidence="7">1.1.1.94</ecNumber>
    </recommendedName>
    <alternativeName>
        <fullName evidence="7">NAD(P)(+)-dependent glycerol-3-phosphate dehydrogenase</fullName>
    </alternativeName>
    <alternativeName>
        <fullName evidence="7">NAD(P)H-dependent dihydroxyacetone-phosphate reductase</fullName>
    </alternativeName>
</protein>
<evidence type="ECO:0000256" key="8">
    <source>
        <dbReference type="PIRSR" id="PIRSR000114-1"/>
    </source>
</evidence>
<comment type="similarity">
    <text evidence="1 7 11">Belongs to the NAD-dependent glycerol-3-phosphate dehydrogenase family.</text>
</comment>
<dbReference type="GO" id="GO:0006650">
    <property type="term" value="P:glycerophospholipid metabolic process"/>
    <property type="evidence" value="ECO:0007669"/>
    <property type="project" value="UniProtKB-UniRule"/>
</dbReference>
<dbReference type="Gene3D" id="3.40.50.720">
    <property type="entry name" value="NAD(P)-binding Rossmann-like Domain"/>
    <property type="match status" value="1"/>
</dbReference>